<keyword evidence="3 6" id="KW-0285">Flavoprotein</keyword>
<dbReference type="SUPFAM" id="SSF56645">
    <property type="entry name" value="Acyl-CoA dehydrogenase NM domain-like"/>
    <property type="match status" value="1"/>
</dbReference>
<evidence type="ECO:0000259" key="8">
    <source>
        <dbReference type="Pfam" id="PF02770"/>
    </source>
</evidence>
<keyword evidence="4 6" id="KW-0274">FAD</keyword>
<dbReference type="FunFam" id="2.40.110.10:FF:000002">
    <property type="entry name" value="Acyl-CoA dehydrogenase fadE12"/>
    <property type="match status" value="1"/>
</dbReference>
<dbReference type="Pfam" id="PF02770">
    <property type="entry name" value="Acyl-CoA_dh_M"/>
    <property type="match status" value="1"/>
</dbReference>
<comment type="cofactor">
    <cofactor evidence="1 6">
        <name>FAD</name>
        <dbReference type="ChEBI" id="CHEBI:57692"/>
    </cofactor>
</comment>
<name>A0A8J7FQM9_9FLAO</name>
<dbReference type="InterPro" id="IPR050741">
    <property type="entry name" value="Acyl-CoA_dehydrogenase"/>
</dbReference>
<gene>
    <name evidence="10" type="ORF">IM532_10915</name>
</gene>
<dbReference type="InterPro" id="IPR009100">
    <property type="entry name" value="AcylCoA_DH/oxidase_NM_dom_sf"/>
</dbReference>
<evidence type="ECO:0000256" key="4">
    <source>
        <dbReference type="ARBA" id="ARBA00022827"/>
    </source>
</evidence>
<dbReference type="SUPFAM" id="SSF47203">
    <property type="entry name" value="Acyl-CoA dehydrogenase C-terminal domain-like"/>
    <property type="match status" value="1"/>
</dbReference>
<dbReference type="InterPro" id="IPR013786">
    <property type="entry name" value="AcylCoA_DH/ox_N"/>
</dbReference>
<organism evidence="10 11">
    <name type="scientific">Faecalibacter rhinopitheci</name>
    <dbReference type="NCBI Taxonomy" id="2779678"/>
    <lineage>
        <taxon>Bacteria</taxon>
        <taxon>Pseudomonadati</taxon>
        <taxon>Bacteroidota</taxon>
        <taxon>Flavobacteriia</taxon>
        <taxon>Flavobacteriales</taxon>
        <taxon>Weeksellaceae</taxon>
        <taxon>Faecalibacter</taxon>
    </lineage>
</organism>
<dbReference type="InterPro" id="IPR009075">
    <property type="entry name" value="AcylCo_DH/oxidase_C"/>
</dbReference>
<comment type="similarity">
    <text evidence="2 6">Belongs to the acyl-CoA dehydrogenase family.</text>
</comment>
<dbReference type="GO" id="GO:0050660">
    <property type="term" value="F:flavin adenine dinucleotide binding"/>
    <property type="evidence" value="ECO:0007669"/>
    <property type="project" value="InterPro"/>
</dbReference>
<dbReference type="Pfam" id="PF02771">
    <property type="entry name" value="Acyl-CoA_dh_N"/>
    <property type="match status" value="1"/>
</dbReference>
<dbReference type="GO" id="GO:0003995">
    <property type="term" value="F:acyl-CoA dehydrogenase activity"/>
    <property type="evidence" value="ECO:0007669"/>
    <property type="project" value="TreeGrafter"/>
</dbReference>
<keyword evidence="11" id="KW-1185">Reference proteome</keyword>
<evidence type="ECO:0000313" key="10">
    <source>
        <dbReference type="EMBL" id="MBF0597944.1"/>
    </source>
</evidence>
<evidence type="ECO:0000256" key="6">
    <source>
        <dbReference type="RuleBase" id="RU362125"/>
    </source>
</evidence>
<evidence type="ECO:0000256" key="5">
    <source>
        <dbReference type="ARBA" id="ARBA00023002"/>
    </source>
</evidence>
<dbReference type="Proteomes" id="UP000608754">
    <property type="component" value="Unassembled WGS sequence"/>
</dbReference>
<dbReference type="InterPro" id="IPR037069">
    <property type="entry name" value="AcylCoA_DH/ox_N_sf"/>
</dbReference>
<dbReference type="PANTHER" id="PTHR48083:SF6">
    <property type="entry name" value="ACYL-COA DEHYDROGENASE 6"/>
    <property type="match status" value="1"/>
</dbReference>
<evidence type="ECO:0000259" key="9">
    <source>
        <dbReference type="Pfam" id="PF02771"/>
    </source>
</evidence>
<dbReference type="Gene3D" id="2.40.110.10">
    <property type="entry name" value="Butyryl-CoA Dehydrogenase, subunit A, domain 2"/>
    <property type="match status" value="1"/>
</dbReference>
<keyword evidence="5 6" id="KW-0560">Oxidoreductase</keyword>
<dbReference type="InterPro" id="IPR036250">
    <property type="entry name" value="AcylCo_DH-like_C"/>
</dbReference>
<dbReference type="Gene3D" id="1.10.540.10">
    <property type="entry name" value="Acyl-CoA dehydrogenase/oxidase, N-terminal domain"/>
    <property type="match status" value="1"/>
</dbReference>
<feature type="domain" description="Acyl-CoA dehydrogenase/oxidase N-terminal" evidence="9">
    <location>
        <begin position="7"/>
        <end position="117"/>
    </location>
</feature>
<evidence type="ECO:0000313" key="11">
    <source>
        <dbReference type="Proteomes" id="UP000608754"/>
    </source>
</evidence>
<dbReference type="EMBL" id="JADGIK010000007">
    <property type="protein sequence ID" value="MBF0597944.1"/>
    <property type="molecule type" value="Genomic_DNA"/>
</dbReference>
<dbReference type="InterPro" id="IPR006091">
    <property type="entry name" value="Acyl-CoA_Oxase/DH_mid-dom"/>
</dbReference>
<dbReference type="GO" id="GO:0033539">
    <property type="term" value="P:fatty acid beta-oxidation using acyl-CoA dehydrogenase"/>
    <property type="evidence" value="ECO:0007669"/>
    <property type="project" value="TreeGrafter"/>
</dbReference>
<accession>A0A8J7FQM9</accession>
<evidence type="ECO:0000259" key="7">
    <source>
        <dbReference type="Pfam" id="PF00441"/>
    </source>
</evidence>
<dbReference type="AlphaFoldDB" id="A0A8J7FQM9"/>
<reference evidence="10" key="1">
    <citation type="submission" date="2020-10" db="EMBL/GenBank/DDBJ databases">
        <authorList>
            <person name="Lu T."/>
            <person name="Wang Q."/>
            <person name="Han X."/>
        </authorList>
    </citation>
    <scope>NUCLEOTIDE SEQUENCE</scope>
    <source>
        <strain evidence="10">WQ 117</strain>
    </source>
</reference>
<proteinExistence type="inferred from homology"/>
<protein>
    <submittedName>
        <fullName evidence="10">Acyl-CoA dehydrogenase family protein</fullName>
    </submittedName>
</protein>
<feature type="domain" description="Acyl-CoA dehydrogenase/oxidase C-terminal" evidence="7">
    <location>
        <begin position="228"/>
        <end position="371"/>
    </location>
</feature>
<dbReference type="PANTHER" id="PTHR48083">
    <property type="entry name" value="MEDIUM-CHAIN SPECIFIC ACYL-COA DEHYDROGENASE, MITOCHONDRIAL-RELATED"/>
    <property type="match status" value="1"/>
</dbReference>
<feature type="domain" description="Acyl-CoA oxidase/dehydrogenase middle" evidence="8">
    <location>
        <begin position="122"/>
        <end position="216"/>
    </location>
</feature>
<dbReference type="InterPro" id="IPR046373">
    <property type="entry name" value="Acyl-CoA_Oxase/DH_mid-dom_sf"/>
</dbReference>
<evidence type="ECO:0000256" key="2">
    <source>
        <dbReference type="ARBA" id="ARBA00009347"/>
    </source>
</evidence>
<dbReference type="RefSeq" id="WP_194183491.1">
    <property type="nucleotide sequence ID" value="NZ_JADGIK010000007.1"/>
</dbReference>
<evidence type="ECO:0000256" key="3">
    <source>
        <dbReference type="ARBA" id="ARBA00022630"/>
    </source>
</evidence>
<dbReference type="Pfam" id="PF00441">
    <property type="entry name" value="Acyl-CoA_dh_1"/>
    <property type="match status" value="1"/>
</dbReference>
<comment type="caution">
    <text evidence="10">The sequence shown here is derived from an EMBL/GenBank/DDBJ whole genome shotgun (WGS) entry which is preliminary data.</text>
</comment>
<dbReference type="GO" id="GO:0005737">
    <property type="term" value="C:cytoplasm"/>
    <property type="evidence" value="ECO:0007669"/>
    <property type="project" value="TreeGrafter"/>
</dbReference>
<sequence>MSRYYKAEHEEKRKEIKAFFDQEVQPYIDQWEIEQHIPKSIWKKMGERGYLGYGFPEEYGGTNRDFWYNVLLVEEVSKIRSGGFNAAFGITQMALPYIHKYGSEHLKQKYLKPVILGDMNCCMAITEPGGGSDVANAKTVAIKEGDHYIVNGSKTFITNGILGDYFVTVVKTDPNAGFTGFSLLIIDANAEGVTKNPIHKMGWHASDTAELGFNNVKVPIENLIGTEGSGFFYLMGGLQYERLSMALGSINDAVNALEYTIQQKAKLLKGADNQQKRHDLAQMVADVELSKQFVYQCCQNHEEGEYMVLECSIAKVNATALADKIIIKCIEIMDDLGVREDHFLARMYRDSRIGTIGGGSQEIMFEIISKMVIDDKKYGAA</sequence>
<dbReference type="Gene3D" id="1.20.140.10">
    <property type="entry name" value="Butyryl-CoA Dehydrogenase, subunit A, domain 3"/>
    <property type="match status" value="1"/>
</dbReference>
<evidence type="ECO:0000256" key="1">
    <source>
        <dbReference type="ARBA" id="ARBA00001974"/>
    </source>
</evidence>